<dbReference type="AlphaFoldDB" id="A0A336MKK3"/>
<comment type="similarity">
    <text evidence="1">Belongs to the class I-like SAM-binding methyltransferase superfamily. EEF2KMT family.</text>
</comment>
<dbReference type="SUPFAM" id="SSF53335">
    <property type="entry name" value="S-adenosyl-L-methionine-dependent methyltransferases"/>
    <property type="match status" value="1"/>
</dbReference>
<evidence type="ECO:0000259" key="3">
    <source>
        <dbReference type="Pfam" id="PF14904"/>
    </source>
</evidence>
<sequence>MDQISKVQKVLFSCSSLDQIDFEEIAQNLTWDQQKDFLDRTALHPLLVRYPIKRTFLLKFLKQLIEAIEKYSDEVHDDLYDYFCEIKVPLTSPEEFAFKHFMYNDQGDCVTIKEATSLISNGTTGLCTWEAAIKLAEYASQHKDEFEDKNMIELGSGIGFAGICIEKICKPKCLYLTDCHEKVLKLLRENVEINCEEQSNIKVKELFWGESLQEAINGDLMPDYLVASDIIYDDSLFEPLLKTVSDIFRLNSKCVFILACTIRNEETLNKFLTRIKNCEQKLKIIEETLLETSKFDLLNPNYKSKVKIYRILL</sequence>
<dbReference type="VEuPathDB" id="VectorBase:CSON013584"/>
<evidence type="ECO:0000256" key="2">
    <source>
        <dbReference type="ARBA" id="ARBA00022679"/>
    </source>
</evidence>
<dbReference type="EMBL" id="UFQT01000689">
    <property type="protein sequence ID" value="SSX26578.1"/>
    <property type="molecule type" value="Genomic_DNA"/>
</dbReference>
<name>A0A336MKK3_CULSO</name>
<dbReference type="PANTHER" id="PTHR14614:SF130">
    <property type="entry name" value="PROTEIN-LYSINE N-METHYLTRANSFERASE EEF2KMT"/>
    <property type="match status" value="1"/>
</dbReference>
<dbReference type="PANTHER" id="PTHR14614">
    <property type="entry name" value="HEPATOCELLULAR CARCINOMA-ASSOCIATED ANTIGEN"/>
    <property type="match status" value="1"/>
</dbReference>
<reference evidence="4" key="1">
    <citation type="submission" date="2018-07" db="EMBL/GenBank/DDBJ databases">
        <authorList>
            <person name="Quirk P.G."/>
            <person name="Krulwich T.A."/>
        </authorList>
    </citation>
    <scope>NUCLEOTIDE SEQUENCE</scope>
</reference>
<dbReference type="Pfam" id="PF10294">
    <property type="entry name" value="Methyltransf_16"/>
    <property type="match status" value="1"/>
</dbReference>
<dbReference type="InterPro" id="IPR029063">
    <property type="entry name" value="SAM-dependent_MTases_sf"/>
</dbReference>
<dbReference type="GO" id="GO:0016740">
    <property type="term" value="F:transferase activity"/>
    <property type="evidence" value="ECO:0007669"/>
    <property type="project" value="UniProtKB-KW"/>
</dbReference>
<keyword evidence="2" id="KW-0808">Transferase</keyword>
<evidence type="ECO:0000256" key="1">
    <source>
        <dbReference type="ARBA" id="ARBA00005511"/>
    </source>
</evidence>
<dbReference type="InterPro" id="IPR029426">
    <property type="entry name" value="FAM86_N"/>
</dbReference>
<dbReference type="Pfam" id="PF14904">
    <property type="entry name" value="FAM86"/>
    <property type="match status" value="1"/>
</dbReference>
<proteinExistence type="inferred from homology"/>
<dbReference type="GO" id="GO:0032991">
    <property type="term" value="C:protein-containing complex"/>
    <property type="evidence" value="ECO:0007669"/>
    <property type="project" value="TreeGrafter"/>
</dbReference>
<dbReference type="Gene3D" id="3.40.50.150">
    <property type="entry name" value="Vaccinia Virus protein VP39"/>
    <property type="match status" value="1"/>
</dbReference>
<evidence type="ECO:0000313" key="4">
    <source>
        <dbReference type="EMBL" id="SSX26578.1"/>
    </source>
</evidence>
<organism evidence="4">
    <name type="scientific">Culicoides sonorensis</name>
    <name type="common">Biting midge</name>
    <dbReference type="NCBI Taxonomy" id="179676"/>
    <lineage>
        <taxon>Eukaryota</taxon>
        <taxon>Metazoa</taxon>
        <taxon>Ecdysozoa</taxon>
        <taxon>Arthropoda</taxon>
        <taxon>Hexapoda</taxon>
        <taxon>Insecta</taxon>
        <taxon>Pterygota</taxon>
        <taxon>Neoptera</taxon>
        <taxon>Endopterygota</taxon>
        <taxon>Diptera</taxon>
        <taxon>Nematocera</taxon>
        <taxon>Chironomoidea</taxon>
        <taxon>Ceratopogonidae</taxon>
        <taxon>Ceratopogoninae</taxon>
        <taxon>Culicoides</taxon>
        <taxon>Monoculicoides</taxon>
    </lineage>
</organism>
<gene>
    <name evidence="4" type="primary">CSON013584</name>
</gene>
<accession>A0A336MKK3</accession>
<protein>
    <submittedName>
        <fullName evidence="4">CSON013584 protein</fullName>
    </submittedName>
</protein>
<feature type="domain" description="FAM86 N-terminal" evidence="3">
    <location>
        <begin position="6"/>
        <end position="86"/>
    </location>
</feature>
<dbReference type="InterPro" id="IPR019410">
    <property type="entry name" value="Methyltransf_16"/>
</dbReference>